<dbReference type="Proteomes" id="UP000298663">
    <property type="component" value="Unassembled WGS sequence"/>
</dbReference>
<dbReference type="PROSITE" id="PS50011">
    <property type="entry name" value="PROTEIN_KINASE_DOM"/>
    <property type="match status" value="1"/>
</dbReference>
<dbReference type="OrthoDB" id="5862519at2759"/>
<dbReference type="InterPro" id="IPR001245">
    <property type="entry name" value="Ser-Thr/Tyr_kinase_cat_dom"/>
</dbReference>
<dbReference type="AlphaFoldDB" id="A0A4U5M2T3"/>
<gene>
    <name evidence="3" type="ORF">L596_026904</name>
</gene>
<feature type="compositionally biased region" description="Basic and acidic residues" evidence="1">
    <location>
        <begin position="94"/>
        <end position="105"/>
    </location>
</feature>
<dbReference type="Pfam" id="PF07714">
    <property type="entry name" value="PK_Tyr_Ser-Thr"/>
    <property type="match status" value="1"/>
</dbReference>
<evidence type="ECO:0000259" key="2">
    <source>
        <dbReference type="PROSITE" id="PS50011"/>
    </source>
</evidence>
<keyword evidence="4" id="KW-1185">Reference proteome</keyword>
<evidence type="ECO:0000313" key="4">
    <source>
        <dbReference type="Proteomes" id="UP000298663"/>
    </source>
</evidence>
<dbReference type="InterPro" id="IPR011009">
    <property type="entry name" value="Kinase-like_dom_sf"/>
</dbReference>
<comment type="caution">
    <text evidence="3">The sequence shown here is derived from an EMBL/GenBank/DDBJ whole genome shotgun (WGS) entry which is preliminary data.</text>
</comment>
<evidence type="ECO:0000256" key="1">
    <source>
        <dbReference type="SAM" id="MobiDB-lite"/>
    </source>
</evidence>
<feature type="domain" description="Protein kinase" evidence="2">
    <location>
        <begin position="1"/>
        <end position="118"/>
    </location>
</feature>
<sequence>MAPESYAPPCSSLPVHTNNYGSDLWGYGVTIWEVYNNGRHPYEGKNELEVMDFVKGGGRLEKTGFGKDDAEAWQLCQRIWKREKTSVGDAQNTGHDKTAAKKHLEEGLGKRAIRRSYP</sequence>
<accession>A0A4U5M2T3</accession>
<reference evidence="3 4" key="1">
    <citation type="journal article" date="2015" name="Genome Biol.">
        <title>Comparative genomics of Steinernema reveals deeply conserved gene regulatory networks.</title>
        <authorList>
            <person name="Dillman A.R."/>
            <person name="Macchietto M."/>
            <person name="Porter C.F."/>
            <person name="Rogers A."/>
            <person name="Williams B."/>
            <person name="Antoshechkin I."/>
            <person name="Lee M.M."/>
            <person name="Goodwin Z."/>
            <person name="Lu X."/>
            <person name="Lewis E.E."/>
            <person name="Goodrich-Blair H."/>
            <person name="Stock S.P."/>
            <person name="Adams B.J."/>
            <person name="Sternberg P.W."/>
            <person name="Mortazavi A."/>
        </authorList>
    </citation>
    <scope>NUCLEOTIDE SEQUENCE [LARGE SCALE GENOMIC DNA]</scope>
    <source>
        <strain evidence="3 4">ALL</strain>
    </source>
</reference>
<protein>
    <recommendedName>
        <fullName evidence="2">Protein kinase domain-containing protein</fullName>
    </recommendedName>
</protein>
<dbReference type="GO" id="GO:0005524">
    <property type="term" value="F:ATP binding"/>
    <property type="evidence" value="ECO:0007669"/>
    <property type="project" value="InterPro"/>
</dbReference>
<dbReference type="InterPro" id="IPR000719">
    <property type="entry name" value="Prot_kinase_dom"/>
</dbReference>
<dbReference type="STRING" id="34508.A0A4U5M2T3"/>
<dbReference type="EMBL" id="AZBU02000010">
    <property type="protein sequence ID" value="TKR63017.1"/>
    <property type="molecule type" value="Genomic_DNA"/>
</dbReference>
<dbReference type="Gene3D" id="1.10.510.10">
    <property type="entry name" value="Transferase(Phosphotransferase) domain 1"/>
    <property type="match status" value="1"/>
</dbReference>
<dbReference type="GO" id="GO:0004672">
    <property type="term" value="F:protein kinase activity"/>
    <property type="evidence" value="ECO:0007669"/>
    <property type="project" value="InterPro"/>
</dbReference>
<name>A0A4U5M2T3_STECR</name>
<organism evidence="3 4">
    <name type="scientific">Steinernema carpocapsae</name>
    <name type="common">Entomopathogenic nematode</name>
    <dbReference type="NCBI Taxonomy" id="34508"/>
    <lineage>
        <taxon>Eukaryota</taxon>
        <taxon>Metazoa</taxon>
        <taxon>Ecdysozoa</taxon>
        <taxon>Nematoda</taxon>
        <taxon>Chromadorea</taxon>
        <taxon>Rhabditida</taxon>
        <taxon>Tylenchina</taxon>
        <taxon>Panagrolaimomorpha</taxon>
        <taxon>Strongyloidoidea</taxon>
        <taxon>Steinernematidae</taxon>
        <taxon>Steinernema</taxon>
    </lineage>
</organism>
<evidence type="ECO:0000313" key="3">
    <source>
        <dbReference type="EMBL" id="TKR63017.1"/>
    </source>
</evidence>
<proteinExistence type="predicted"/>
<dbReference type="SUPFAM" id="SSF56112">
    <property type="entry name" value="Protein kinase-like (PK-like)"/>
    <property type="match status" value="1"/>
</dbReference>
<reference evidence="3 4" key="2">
    <citation type="journal article" date="2019" name="G3 (Bethesda)">
        <title>Hybrid Assembly of the Genome of the Entomopathogenic Nematode Steinernema carpocapsae Identifies the X-Chromosome.</title>
        <authorList>
            <person name="Serra L."/>
            <person name="Macchietto M."/>
            <person name="Macias-Munoz A."/>
            <person name="McGill C.J."/>
            <person name="Rodriguez I.M."/>
            <person name="Rodriguez B."/>
            <person name="Murad R."/>
            <person name="Mortazavi A."/>
        </authorList>
    </citation>
    <scope>NUCLEOTIDE SEQUENCE [LARGE SCALE GENOMIC DNA]</scope>
    <source>
        <strain evidence="3 4">ALL</strain>
    </source>
</reference>
<feature type="region of interest" description="Disordered" evidence="1">
    <location>
        <begin position="84"/>
        <end position="105"/>
    </location>
</feature>